<proteinExistence type="inferred from homology"/>
<sequence length="390" mass="44050">MAKRLGTDYPGVVYLESTSKTGKPEKVFYILYRKNGKQIEEKVGRSIRDNMTPAKANRIRIDRIEGRQPSNVERREQDKAAKAAEAGRWTVAKIWSEYQEAHPEQPSGKSWASLFRNHIRPYAIADKTPEEIVTLDVERLKLDVSKTKHQRTGKPLSPQTVKHVLSLLSRILTWASDVGHIAQPVHLKFMYPEVDNETTENMTAEQARAYFMAMDAEADQDGASYFRFMLLTGVRKGALLAVQWDDIDFDLGFLELGGHSAKNRKTKPIPLSQGALEILKGITRTDSPYVWPGKNGGRRSDYQRMGRRLRSKAGLPDDFRPCHGLRHCFASWMASSGKVDLYTIQRLLTHNSPAMTARYAHLTDDALKRAASVADRILEAGQEAEVTLDQ</sequence>
<dbReference type="Gene3D" id="1.10.443.10">
    <property type="entry name" value="Intergrase catalytic core"/>
    <property type="match status" value="1"/>
</dbReference>
<dbReference type="GO" id="GO:0015074">
    <property type="term" value="P:DNA integration"/>
    <property type="evidence" value="ECO:0007669"/>
    <property type="project" value="UniProtKB-KW"/>
</dbReference>
<dbReference type="InterPro" id="IPR013762">
    <property type="entry name" value="Integrase-like_cat_sf"/>
</dbReference>
<evidence type="ECO:0000256" key="4">
    <source>
        <dbReference type="ARBA" id="ARBA00023172"/>
    </source>
</evidence>
<dbReference type="GO" id="GO:0003677">
    <property type="term" value="F:DNA binding"/>
    <property type="evidence" value="ECO:0007669"/>
    <property type="project" value="UniProtKB-KW"/>
</dbReference>
<organism evidence="6 7">
    <name type="scientific">Desulfomicrobium norvegicum (strain DSM 1741 / NCIMB 8310)</name>
    <name type="common">Desulfovibrio baculatus (strain Norway 4)</name>
    <name type="synonym">Desulfovibrio desulfuricans (strain Norway 4)</name>
    <dbReference type="NCBI Taxonomy" id="52561"/>
    <lineage>
        <taxon>Bacteria</taxon>
        <taxon>Pseudomonadati</taxon>
        <taxon>Thermodesulfobacteriota</taxon>
        <taxon>Desulfovibrionia</taxon>
        <taxon>Desulfovibrionales</taxon>
        <taxon>Desulfomicrobiaceae</taxon>
        <taxon>Desulfomicrobium</taxon>
    </lineage>
</organism>
<dbReference type="Pfam" id="PF00589">
    <property type="entry name" value="Phage_integrase"/>
    <property type="match status" value="1"/>
</dbReference>
<dbReference type="PROSITE" id="PS51898">
    <property type="entry name" value="TYR_RECOMBINASE"/>
    <property type="match status" value="1"/>
</dbReference>
<keyword evidence="2" id="KW-0229">DNA integration</keyword>
<name>A0A8G2C6V6_DESNO</name>
<dbReference type="AlphaFoldDB" id="A0A8G2C6V6"/>
<evidence type="ECO:0000256" key="2">
    <source>
        <dbReference type="ARBA" id="ARBA00022908"/>
    </source>
</evidence>
<protein>
    <submittedName>
        <fullName evidence="6">Site-specific recombinase XerD</fullName>
    </submittedName>
</protein>
<dbReference type="InterPro" id="IPR011010">
    <property type="entry name" value="DNA_brk_join_enz"/>
</dbReference>
<gene>
    <name evidence="6" type="ORF">SAMN05421830_12213</name>
</gene>
<dbReference type="CDD" id="cd00796">
    <property type="entry name" value="INT_Rci_Hp1_C"/>
    <property type="match status" value="1"/>
</dbReference>
<keyword evidence="3" id="KW-0238">DNA-binding</keyword>
<feature type="domain" description="Tyr recombinase" evidence="5">
    <location>
        <begin position="197"/>
        <end position="372"/>
    </location>
</feature>
<keyword evidence="7" id="KW-1185">Reference proteome</keyword>
<reference evidence="6 7" key="1">
    <citation type="submission" date="2016-10" db="EMBL/GenBank/DDBJ databases">
        <authorList>
            <person name="Varghese N."/>
            <person name="Submissions S."/>
        </authorList>
    </citation>
    <scope>NUCLEOTIDE SEQUENCE [LARGE SCALE GENOMIC DNA]</scope>
    <source>
        <strain evidence="6 7">DSM 1741</strain>
    </source>
</reference>
<dbReference type="RefSeq" id="WP_161949245.1">
    <property type="nucleotide sequence ID" value="NZ_FOTO01000022.1"/>
</dbReference>
<dbReference type="GO" id="GO:0006310">
    <property type="term" value="P:DNA recombination"/>
    <property type="evidence" value="ECO:0007669"/>
    <property type="project" value="UniProtKB-KW"/>
</dbReference>
<dbReference type="PANTHER" id="PTHR30629">
    <property type="entry name" value="PROPHAGE INTEGRASE"/>
    <property type="match status" value="1"/>
</dbReference>
<comment type="caution">
    <text evidence="6">The sequence shown here is derived from an EMBL/GenBank/DDBJ whole genome shotgun (WGS) entry which is preliminary data.</text>
</comment>
<accession>A0A8G2C6V6</accession>
<dbReference type="EMBL" id="FOTO01000022">
    <property type="protein sequence ID" value="SFM21881.1"/>
    <property type="molecule type" value="Genomic_DNA"/>
</dbReference>
<dbReference type="Gene3D" id="1.10.150.130">
    <property type="match status" value="1"/>
</dbReference>
<evidence type="ECO:0000313" key="6">
    <source>
        <dbReference type="EMBL" id="SFM21881.1"/>
    </source>
</evidence>
<keyword evidence="4" id="KW-0233">DNA recombination</keyword>
<dbReference type="SUPFAM" id="SSF56349">
    <property type="entry name" value="DNA breaking-rejoining enzymes"/>
    <property type="match status" value="1"/>
</dbReference>
<comment type="similarity">
    <text evidence="1">Belongs to the 'phage' integrase family.</text>
</comment>
<dbReference type="Proteomes" id="UP000199581">
    <property type="component" value="Unassembled WGS sequence"/>
</dbReference>
<dbReference type="InterPro" id="IPR010998">
    <property type="entry name" value="Integrase_recombinase_N"/>
</dbReference>
<evidence type="ECO:0000259" key="5">
    <source>
        <dbReference type="PROSITE" id="PS51898"/>
    </source>
</evidence>
<evidence type="ECO:0000256" key="3">
    <source>
        <dbReference type="ARBA" id="ARBA00023125"/>
    </source>
</evidence>
<dbReference type="InterPro" id="IPR050808">
    <property type="entry name" value="Phage_Integrase"/>
</dbReference>
<evidence type="ECO:0000313" key="7">
    <source>
        <dbReference type="Proteomes" id="UP000199581"/>
    </source>
</evidence>
<dbReference type="InterPro" id="IPR002104">
    <property type="entry name" value="Integrase_catalytic"/>
</dbReference>
<evidence type="ECO:0000256" key="1">
    <source>
        <dbReference type="ARBA" id="ARBA00008857"/>
    </source>
</evidence>
<dbReference type="PANTHER" id="PTHR30629:SF2">
    <property type="entry name" value="PROPHAGE INTEGRASE INTS-RELATED"/>
    <property type="match status" value="1"/>
</dbReference>